<proteinExistence type="predicted"/>
<feature type="compositionally biased region" description="Low complexity" evidence="2">
    <location>
        <begin position="764"/>
        <end position="774"/>
    </location>
</feature>
<dbReference type="GeneID" id="64655503"/>
<comment type="caution">
    <text evidence="3">The sequence shown here is derived from an EMBL/GenBank/DDBJ whole genome shotgun (WGS) entry which is preliminary data.</text>
</comment>
<feature type="region of interest" description="Disordered" evidence="2">
    <location>
        <begin position="481"/>
        <end position="501"/>
    </location>
</feature>
<reference evidence="3" key="1">
    <citation type="journal article" date="2020" name="New Phytol.">
        <title>Comparative genomics reveals dynamic genome evolution in host specialist ectomycorrhizal fungi.</title>
        <authorList>
            <person name="Lofgren L.A."/>
            <person name="Nguyen N.H."/>
            <person name="Vilgalys R."/>
            <person name="Ruytinx J."/>
            <person name="Liao H.L."/>
            <person name="Branco S."/>
            <person name="Kuo A."/>
            <person name="LaButti K."/>
            <person name="Lipzen A."/>
            <person name="Andreopoulos W."/>
            <person name="Pangilinan J."/>
            <person name="Riley R."/>
            <person name="Hundley H."/>
            <person name="Na H."/>
            <person name="Barry K."/>
            <person name="Grigoriev I.V."/>
            <person name="Stajich J.E."/>
            <person name="Kennedy P.G."/>
        </authorList>
    </citation>
    <scope>NUCLEOTIDE SEQUENCE</scope>
    <source>
        <strain evidence="3">FC203</strain>
    </source>
</reference>
<feature type="region of interest" description="Disordered" evidence="2">
    <location>
        <begin position="951"/>
        <end position="1052"/>
    </location>
</feature>
<protein>
    <submittedName>
        <fullName evidence="3">Uncharacterized protein</fullName>
    </submittedName>
</protein>
<evidence type="ECO:0000313" key="3">
    <source>
        <dbReference type="EMBL" id="KAG1902933.1"/>
    </source>
</evidence>
<feature type="region of interest" description="Disordered" evidence="2">
    <location>
        <begin position="270"/>
        <end position="300"/>
    </location>
</feature>
<dbReference type="RefSeq" id="XP_041228508.1">
    <property type="nucleotide sequence ID" value="XM_041361205.1"/>
</dbReference>
<feature type="coiled-coil region" evidence="1">
    <location>
        <begin position="562"/>
        <end position="634"/>
    </location>
</feature>
<feature type="compositionally biased region" description="Polar residues" evidence="2">
    <location>
        <begin position="732"/>
        <end position="743"/>
    </location>
</feature>
<feature type="region of interest" description="Disordered" evidence="2">
    <location>
        <begin position="725"/>
        <end position="746"/>
    </location>
</feature>
<evidence type="ECO:0000313" key="4">
    <source>
        <dbReference type="Proteomes" id="UP001195769"/>
    </source>
</evidence>
<keyword evidence="1" id="KW-0175">Coiled coil</keyword>
<feature type="compositionally biased region" description="Polar residues" evidence="2">
    <location>
        <begin position="674"/>
        <end position="684"/>
    </location>
</feature>
<feature type="compositionally biased region" description="Acidic residues" evidence="2">
    <location>
        <begin position="284"/>
        <end position="295"/>
    </location>
</feature>
<feature type="region of interest" description="Disordered" evidence="2">
    <location>
        <begin position="764"/>
        <end position="788"/>
    </location>
</feature>
<feature type="region of interest" description="Disordered" evidence="2">
    <location>
        <begin position="866"/>
        <end position="886"/>
    </location>
</feature>
<evidence type="ECO:0000256" key="1">
    <source>
        <dbReference type="SAM" id="Coils"/>
    </source>
</evidence>
<dbReference type="EMBL" id="JABBWK010000015">
    <property type="protein sequence ID" value="KAG1902933.1"/>
    <property type="molecule type" value="Genomic_DNA"/>
</dbReference>
<name>A0AAD4EAY0_9AGAM</name>
<feature type="compositionally biased region" description="Low complexity" evidence="2">
    <location>
        <begin position="397"/>
        <end position="421"/>
    </location>
</feature>
<feature type="compositionally biased region" description="Low complexity" evidence="2">
    <location>
        <begin position="356"/>
        <end position="369"/>
    </location>
</feature>
<feature type="region of interest" description="Disordered" evidence="2">
    <location>
        <begin position="159"/>
        <end position="203"/>
    </location>
</feature>
<feature type="compositionally biased region" description="Acidic residues" evidence="2">
    <location>
        <begin position="866"/>
        <end position="882"/>
    </location>
</feature>
<dbReference type="AlphaFoldDB" id="A0AAD4EAY0"/>
<feature type="compositionally biased region" description="Polar residues" evidence="2">
    <location>
        <begin position="374"/>
        <end position="396"/>
    </location>
</feature>
<gene>
    <name evidence="3" type="ORF">F5891DRAFT_1021858</name>
</gene>
<feature type="region of interest" description="Disordered" evidence="2">
    <location>
        <begin position="646"/>
        <end position="688"/>
    </location>
</feature>
<feature type="compositionally biased region" description="Low complexity" evidence="2">
    <location>
        <begin position="483"/>
        <end position="496"/>
    </location>
</feature>
<sequence length="1210" mass="131813">MAPYGDLEDIQGRPTGTFNSQVLQGGEAEFETRTYLVGFAARHHQQPRRLPFRRLKRTAPYLLLNHTVSSSYTPSDVIMDQTFDVSDKLQESSMAAKQRFESFKMGGGAPANSLNNYIPKHSHGRSRSRNSSTSSLATLSISASAPSFPSPVEFSFNNAPSNALPPKRPNSHHRRRSSVSTRRESAELMGVSLPDLPAANSDDNVNLGDRDSIRRRALWALEGKPDLAFSKVEIPDITSPNLSKSFDFPTKPGHSISSLMNKRDSFGKLFTSTSNSKDQLQTLVEEEEEEEEESQEERPAQVAEVVEESTEAPAVPLVTPASTMTKSVSRHRPASLNLRPLSLVSGNAVSCTPGNLPTPTLTPHHPPNGLRSLALTSGSDTSFTNAKLTKGSTDCHSTTVTPSSSGSFSLTSHRSISSESSDISRKRSSISYKRSVTSIPRDMGVLPTPDSTPTDRRFSELNDSLATAEQHFLFRSHNRTLRSRSMSRSQASAASSEPSDEMLQLISDLKAERDELKRDVDGWRMRVANADKQAGVLARRVEAERREAWVARSRLGLLEVEKRSLDKTLGNLNAELQQSINQSEQFKKECDGMREELDRLRARLRDADNAVNEVIRLRAALEQERTRRAELEKVLDDAGLLNTPTIPLSVGGQDESSVPSRSYDIRPRGLGFQSIDSDGSSTDVESVDHSFTKAELTLDAVTEEDEDGYQDSCDFSDEDELAGYEDAEDSDISFQSPDGSSIGSAGELDLKPVSVLNEATNRLNSLSKPASSRSSHSRHNSLSKTWTFPRGQPLTVKRDVDEVDRFFGCLDDAENSPPLGSEEMGKAMFTSTFGLSYDDDDELPPFVIPSDVGTVVDSTSRSLDIVMEEDEDDEGDADDENDGELHGEEVEGGIRFTFNPPPTVCGPPPVICITPPTDSESVSAARKPVLIYEPFDDEEDDAFPFTFPQRRVQEPITPPSSSPPTSESSSRPSSRTSSSPSSIPRATSLRSFMPLTPPSSATPLRSASDRFNAQADCPTTSFVTPPSRRGGTTSSFIPQPVSPSPSKIFSPSKSRVPVPLMLNGATLRYYDTSEKIAEAKSDSSDTCEYLDQHASTSSLSSIMHSPLAARFSFQTLSNFIPLSWTPGAAAIASRTVPGTSVGSTDDVAEAASSFSSACPGVQRSIERRFVSRDQQLEKLRNRLGNNHINGIGRCLAVAPCGAGKGANIFL</sequence>
<evidence type="ECO:0000256" key="2">
    <source>
        <dbReference type="SAM" id="MobiDB-lite"/>
    </source>
</evidence>
<organism evidence="3 4">
    <name type="scientific">Suillus fuscotomentosus</name>
    <dbReference type="NCBI Taxonomy" id="1912939"/>
    <lineage>
        <taxon>Eukaryota</taxon>
        <taxon>Fungi</taxon>
        <taxon>Dikarya</taxon>
        <taxon>Basidiomycota</taxon>
        <taxon>Agaricomycotina</taxon>
        <taxon>Agaricomycetes</taxon>
        <taxon>Agaricomycetidae</taxon>
        <taxon>Boletales</taxon>
        <taxon>Suillineae</taxon>
        <taxon>Suillaceae</taxon>
        <taxon>Suillus</taxon>
    </lineage>
</organism>
<keyword evidence="4" id="KW-1185">Reference proteome</keyword>
<feature type="compositionally biased region" description="Polar residues" evidence="2">
    <location>
        <begin position="998"/>
        <end position="1037"/>
    </location>
</feature>
<feature type="compositionally biased region" description="Low complexity" evidence="2">
    <location>
        <begin position="963"/>
        <end position="985"/>
    </location>
</feature>
<feature type="compositionally biased region" description="Polar residues" evidence="2">
    <location>
        <begin position="270"/>
        <end position="282"/>
    </location>
</feature>
<feature type="region of interest" description="Disordered" evidence="2">
    <location>
        <begin position="111"/>
        <end position="135"/>
    </location>
</feature>
<dbReference type="Proteomes" id="UP001195769">
    <property type="component" value="Unassembled WGS sequence"/>
</dbReference>
<feature type="region of interest" description="Disordered" evidence="2">
    <location>
        <begin position="356"/>
        <end position="456"/>
    </location>
</feature>
<accession>A0AAD4EAY0</accession>